<dbReference type="GO" id="GO:2000001">
    <property type="term" value="P:regulation of DNA damage checkpoint"/>
    <property type="evidence" value="ECO:0007669"/>
    <property type="project" value="TreeGrafter"/>
</dbReference>
<evidence type="ECO:0000256" key="8">
    <source>
        <dbReference type="RuleBase" id="RU365004"/>
    </source>
</evidence>
<dbReference type="EMBL" id="JAEUBG010002607">
    <property type="protein sequence ID" value="KAH3684317.1"/>
    <property type="molecule type" value="Genomic_DNA"/>
</dbReference>
<keyword evidence="5 8" id="KW-0227">DNA damage</keyword>
<evidence type="ECO:0000256" key="4">
    <source>
        <dbReference type="ARBA" id="ARBA00022737"/>
    </source>
</evidence>
<dbReference type="InterPro" id="IPR050853">
    <property type="entry name" value="WD_repeat_DNA-damage-binding"/>
</dbReference>
<comment type="caution">
    <text evidence="10">The sequence shown here is derived from an EMBL/GenBank/DDBJ whole genome shotgun (WGS) entry which is preliminary data.</text>
</comment>
<dbReference type="Gene3D" id="2.130.10.10">
    <property type="entry name" value="YVTN repeat-like/Quinoprotein amine dehydrogenase"/>
    <property type="match status" value="1"/>
</dbReference>
<protein>
    <recommendedName>
        <fullName evidence="2 8">DNA damage-binding protein CMR1</fullName>
    </recommendedName>
</protein>
<dbReference type="GO" id="GO:0006974">
    <property type="term" value="P:DNA damage response"/>
    <property type="evidence" value="ECO:0007669"/>
    <property type="project" value="UniProtKB-KW"/>
</dbReference>
<comment type="similarity">
    <text evidence="1 8">Belongs to the WD repeat DDB2/WDR76 family.</text>
</comment>
<reference evidence="10" key="1">
    <citation type="journal article" date="2021" name="Open Biol.">
        <title>Shared evolutionary footprints suggest mitochondrial oxidative damage underlies multiple complex I losses in fungi.</title>
        <authorList>
            <person name="Schikora-Tamarit M.A."/>
            <person name="Marcet-Houben M."/>
            <person name="Nosek J."/>
            <person name="Gabaldon T."/>
        </authorList>
    </citation>
    <scope>NUCLEOTIDE SEQUENCE</scope>
    <source>
        <strain evidence="10">CBS2887</strain>
    </source>
</reference>
<evidence type="ECO:0000256" key="1">
    <source>
        <dbReference type="ARBA" id="ARBA00005434"/>
    </source>
</evidence>
<keyword evidence="3 7" id="KW-0853">WD repeat</keyword>
<proteinExistence type="inferred from homology"/>
<evidence type="ECO:0000313" key="10">
    <source>
        <dbReference type="EMBL" id="KAH3684317.1"/>
    </source>
</evidence>
<comment type="function">
    <text evidence="8">DNA-binding protein that binds to both single- and double-stranded DNA. Binds preferentially to UV-damaged DNA. May be involved in DNA-metabolic processes.</text>
</comment>
<organism evidence="10 11">
    <name type="scientific">Wickerhamomyces pijperi</name>
    <name type="common">Yeast</name>
    <name type="synonym">Pichia pijperi</name>
    <dbReference type="NCBI Taxonomy" id="599730"/>
    <lineage>
        <taxon>Eukaryota</taxon>
        <taxon>Fungi</taxon>
        <taxon>Dikarya</taxon>
        <taxon>Ascomycota</taxon>
        <taxon>Saccharomycotina</taxon>
        <taxon>Saccharomycetes</taxon>
        <taxon>Phaffomycetales</taxon>
        <taxon>Wickerhamomycetaceae</taxon>
        <taxon>Wickerhamomyces</taxon>
    </lineage>
</organism>
<dbReference type="PROSITE" id="PS00678">
    <property type="entry name" value="WD_REPEATS_1"/>
    <property type="match status" value="1"/>
</dbReference>
<feature type="region of interest" description="Disordered" evidence="9">
    <location>
        <begin position="40"/>
        <end position="113"/>
    </location>
</feature>
<dbReference type="PANTHER" id="PTHR14773:SF0">
    <property type="entry name" value="WD REPEAT-CONTAINING PROTEIN 76"/>
    <property type="match status" value="1"/>
</dbReference>
<dbReference type="OrthoDB" id="9890280at2759"/>
<evidence type="ECO:0000256" key="2">
    <source>
        <dbReference type="ARBA" id="ARBA00021132"/>
    </source>
</evidence>
<dbReference type="PROSITE" id="PS50082">
    <property type="entry name" value="WD_REPEATS_2"/>
    <property type="match status" value="1"/>
</dbReference>
<evidence type="ECO:0000256" key="7">
    <source>
        <dbReference type="PROSITE-ProRule" id="PRU00221"/>
    </source>
</evidence>
<evidence type="ECO:0000256" key="5">
    <source>
        <dbReference type="ARBA" id="ARBA00022763"/>
    </source>
</evidence>
<keyword evidence="4" id="KW-0677">Repeat</keyword>
<keyword evidence="11" id="KW-1185">Reference proteome</keyword>
<dbReference type="Proteomes" id="UP000774326">
    <property type="component" value="Unassembled WGS sequence"/>
</dbReference>
<evidence type="ECO:0000256" key="6">
    <source>
        <dbReference type="ARBA" id="ARBA00023125"/>
    </source>
</evidence>
<reference evidence="10" key="2">
    <citation type="submission" date="2021-01" db="EMBL/GenBank/DDBJ databases">
        <authorList>
            <person name="Schikora-Tamarit M.A."/>
        </authorList>
    </citation>
    <scope>NUCLEOTIDE SEQUENCE</scope>
    <source>
        <strain evidence="10">CBS2887</strain>
    </source>
</reference>
<name>A0A9P8Q4W6_WICPI</name>
<dbReference type="GO" id="GO:0003677">
    <property type="term" value="F:DNA binding"/>
    <property type="evidence" value="ECO:0007669"/>
    <property type="project" value="UniProtKB-UniRule"/>
</dbReference>
<accession>A0A9P8Q4W6</accession>
<dbReference type="InterPro" id="IPR019775">
    <property type="entry name" value="WD40_repeat_CS"/>
</dbReference>
<keyword evidence="6 8" id="KW-0238">DNA-binding</keyword>
<dbReference type="PANTHER" id="PTHR14773">
    <property type="entry name" value="WD REPEAT-CONTAINING PROTEIN 76"/>
    <property type="match status" value="1"/>
</dbReference>
<evidence type="ECO:0000256" key="9">
    <source>
        <dbReference type="SAM" id="MobiDB-lite"/>
    </source>
</evidence>
<dbReference type="InterPro" id="IPR015943">
    <property type="entry name" value="WD40/YVTN_repeat-like_dom_sf"/>
</dbReference>
<evidence type="ECO:0000256" key="3">
    <source>
        <dbReference type="ARBA" id="ARBA00022574"/>
    </source>
</evidence>
<evidence type="ECO:0000313" key="11">
    <source>
        <dbReference type="Proteomes" id="UP000774326"/>
    </source>
</evidence>
<dbReference type="SMART" id="SM00320">
    <property type="entry name" value="WD40"/>
    <property type="match status" value="3"/>
</dbReference>
<dbReference type="Pfam" id="PF00400">
    <property type="entry name" value="WD40"/>
    <property type="match status" value="1"/>
</dbReference>
<dbReference type="GO" id="GO:0005634">
    <property type="term" value="C:nucleus"/>
    <property type="evidence" value="ECO:0007669"/>
    <property type="project" value="TreeGrafter"/>
</dbReference>
<dbReference type="InterPro" id="IPR036322">
    <property type="entry name" value="WD40_repeat_dom_sf"/>
</dbReference>
<feature type="repeat" description="WD" evidence="7">
    <location>
        <begin position="337"/>
        <end position="356"/>
    </location>
</feature>
<dbReference type="AlphaFoldDB" id="A0A9P8Q4W6"/>
<sequence length="520" mass="58524">MTLSEFEKQRQANIERNKELLSSLKINALSNDIAQGITKVQTEEEKKATRPRANAAKPRTPRVKKEKKADAPPAPRRKSRRLAGEKAASTNDKDLESAERKMGKSDNGNKGEIDEDLEITGTLTLKELLKNETEDSLMKILIKSESKISAGDYYDIIVKNPCIEVSKDVQQLREEFSKFKIYDQWHPKDLKITPDRVQVITFHPSAQHKLILAGDTMGHLGIFNAENKQDIDIINYKIHSRNISHIEFNYNDLSKVYTGSSDSVVRSTDLNRGKSDVFCIETTSEGITDLKIQGNDLLFSTKNGVFVKIDMRAPTSSNVALRLANQKIGGFAVNPLDSNLIATGSLDRTLKLWDLRYLQDCDWSKYNDGFQTAGNYAVYDSKLSVSYVDWNRSNDLVCNGYDNTVRLFHLNSNQEFSKGYSGIETDPIVMAPDNTIQHNCKTGRWVSILKTRWQRCGKDGTEKFSVGNMSKFIDIYDNHGNQLAHLGDIDMTNVPAACNLHPTENWAVGAGASSKVYLYY</sequence>
<gene>
    <name evidence="10" type="ORF">WICPIJ_004697</name>
</gene>
<dbReference type="SUPFAM" id="SSF50978">
    <property type="entry name" value="WD40 repeat-like"/>
    <property type="match status" value="1"/>
</dbReference>
<dbReference type="InterPro" id="IPR001680">
    <property type="entry name" value="WD40_rpt"/>
</dbReference>
<feature type="compositionally biased region" description="Basic and acidic residues" evidence="9">
    <location>
        <begin position="91"/>
        <end position="112"/>
    </location>
</feature>